<dbReference type="SUPFAM" id="SSF56672">
    <property type="entry name" value="DNA/RNA polymerases"/>
    <property type="match status" value="1"/>
</dbReference>
<protein>
    <recommendedName>
        <fullName evidence="1">Reverse transcriptase domain-containing protein</fullName>
    </recommendedName>
</protein>
<dbReference type="PROSITE" id="PS50878">
    <property type="entry name" value="RT_POL"/>
    <property type="match status" value="1"/>
</dbReference>
<name>A0AAV5K651_9ROSI</name>
<evidence type="ECO:0000313" key="2">
    <source>
        <dbReference type="EMBL" id="GKV19128.1"/>
    </source>
</evidence>
<dbReference type="InterPro" id="IPR000477">
    <property type="entry name" value="RT_dom"/>
</dbReference>
<keyword evidence="3" id="KW-1185">Reference proteome</keyword>
<dbReference type="GO" id="GO:0004523">
    <property type="term" value="F:RNA-DNA hybrid ribonuclease activity"/>
    <property type="evidence" value="ECO:0007669"/>
    <property type="project" value="InterPro"/>
</dbReference>
<comment type="caution">
    <text evidence="2">The sequence shown here is derived from an EMBL/GenBank/DDBJ whole genome shotgun (WGS) entry which is preliminary data.</text>
</comment>
<feature type="domain" description="Reverse transcriptase" evidence="1">
    <location>
        <begin position="202"/>
        <end position="483"/>
    </location>
</feature>
<dbReference type="InterPro" id="IPR036397">
    <property type="entry name" value="RNaseH_sf"/>
</dbReference>
<dbReference type="InterPro" id="IPR044730">
    <property type="entry name" value="RNase_H-like_dom_plant"/>
</dbReference>
<dbReference type="Pfam" id="PF00078">
    <property type="entry name" value="RVT_1"/>
    <property type="match status" value="1"/>
</dbReference>
<proteinExistence type="predicted"/>
<dbReference type="CDD" id="cd01650">
    <property type="entry name" value="RT_nLTR_like"/>
    <property type="match status" value="1"/>
</dbReference>
<dbReference type="Pfam" id="PF13966">
    <property type="entry name" value="zf-RVT"/>
    <property type="match status" value="1"/>
</dbReference>
<dbReference type="InterPro" id="IPR002156">
    <property type="entry name" value="RNaseH_domain"/>
</dbReference>
<dbReference type="InterPro" id="IPR012337">
    <property type="entry name" value="RNaseH-like_sf"/>
</dbReference>
<gene>
    <name evidence="2" type="ORF">SLEP1_g29422</name>
</gene>
<dbReference type="InterPro" id="IPR026960">
    <property type="entry name" value="RVT-Znf"/>
</dbReference>
<dbReference type="Pfam" id="PF13456">
    <property type="entry name" value="RVT_3"/>
    <property type="match status" value="1"/>
</dbReference>
<dbReference type="Gene3D" id="3.30.420.10">
    <property type="entry name" value="Ribonuclease H-like superfamily/Ribonuclease H"/>
    <property type="match status" value="1"/>
</dbReference>
<dbReference type="PANTHER" id="PTHR33116">
    <property type="entry name" value="REVERSE TRANSCRIPTASE ZINC-BINDING DOMAIN-CONTAINING PROTEIN-RELATED-RELATED"/>
    <property type="match status" value="1"/>
</dbReference>
<dbReference type="CDD" id="cd06222">
    <property type="entry name" value="RNase_H_like"/>
    <property type="match status" value="1"/>
</dbReference>
<dbReference type="Proteomes" id="UP001054252">
    <property type="component" value="Unassembled WGS sequence"/>
</dbReference>
<reference evidence="2 3" key="1">
    <citation type="journal article" date="2021" name="Commun. Biol.">
        <title>The genome of Shorea leprosula (Dipterocarpaceae) highlights the ecological relevance of drought in aseasonal tropical rainforests.</title>
        <authorList>
            <person name="Ng K.K.S."/>
            <person name="Kobayashi M.J."/>
            <person name="Fawcett J.A."/>
            <person name="Hatakeyama M."/>
            <person name="Paape T."/>
            <person name="Ng C.H."/>
            <person name="Ang C.C."/>
            <person name="Tnah L.H."/>
            <person name="Lee C.T."/>
            <person name="Nishiyama T."/>
            <person name="Sese J."/>
            <person name="O'Brien M.J."/>
            <person name="Copetti D."/>
            <person name="Mohd Noor M.I."/>
            <person name="Ong R.C."/>
            <person name="Putra M."/>
            <person name="Sireger I.Z."/>
            <person name="Indrioko S."/>
            <person name="Kosugi Y."/>
            <person name="Izuno A."/>
            <person name="Isagi Y."/>
            <person name="Lee S.L."/>
            <person name="Shimizu K.K."/>
        </authorList>
    </citation>
    <scope>NUCLEOTIDE SEQUENCE [LARGE SCALE GENOMIC DNA]</scope>
    <source>
        <strain evidence="2">214</strain>
    </source>
</reference>
<dbReference type="AlphaFoldDB" id="A0AAV5K651"/>
<evidence type="ECO:0000259" key="1">
    <source>
        <dbReference type="PROSITE" id="PS50878"/>
    </source>
</evidence>
<dbReference type="GO" id="GO:0003676">
    <property type="term" value="F:nucleic acid binding"/>
    <property type="evidence" value="ECO:0007669"/>
    <property type="project" value="InterPro"/>
</dbReference>
<dbReference type="EMBL" id="BPVZ01000052">
    <property type="protein sequence ID" value="GKV19128.1"/>
    <property type="molecule type" value="Genomic_DNA"/>
</dbReference>
<organism evidence="2 3">
    <name type="scientific">Rubroshorea leprosula</name>
    <dbReference type="NCBI Taxonomy" id="152421"/>
    <lineage>
        <taxon>Eukaryota</taxon>
        <taxon>Viridiplantae</taxon>
        <taxon>Streptophyta</taxon>
        <taxon>Embryophyta</taxon>
        <taxon>Tracheophyta</taxon>
        <taxon>Spermatophyta</taxon>
        <taxon>Magnoliopsida</taxon>
        <taxon>eudicotyledons</taxon>
        <taxon>Gunneridae</taxon>
        <taxon>Pentapetalae</taxon>
        <taxon>rosids</taxon>
        <taxon>malvids</taxon>
        <taxon>Malvales</taxon>
        <taxon>Dipterocarpaceae</taxon>
        <taxon>Rubroshorea</taxon>
    </lineage>
</organism>
<evidence type="ECO:0000313" key="3">
    <source>
        <dbReference type="Proteomes" id="UP001054252"/>
    </source>
</evidence>
<sequence length="1089" mass="124486">MQKAKVWSRVSFGNLFKRKKKILARLDGIHRFLSSQHSNFLTNLEKTLTNEYSDILKLEEDLWFMKARTNWLVDGDKNSRFFHVTALKHRSQNKIHALKDSAGNWLWNLEDIKVLCRDYFKDLFTSSLCYSFSDSYQVADLFGNPSNPPLADLANLPSEQEIWNALHCIKPFKAPGPDGVHPFFYQKFWDIVKAKICPEIIQAFATGTIPMGWNECLLDLIPKVSSPESLHQFRPIGLCNTSYKIISKILVNRIKPFMDSLVSPCQASFIPGRKSSDNVIILQEVVYAFSKRAGREGDFIVKIDLEKAYDRLEWSFIRETLIFFNFPPDFINLIMSCICTTSCSVLLNGERTDDFLPSRGIRQGDPLSPYIFVLCLEFLSLTMNKGLSMGLCKGSKMGRRGPTLSHLFFADDLVFIGKATLDNCAFLKYVLDFFCYRSGQKINQDKSKILFSKNVNQDRREAICNILGFPQTESLGKYLGIPISSKKARKQDYAFIIDKVRNKLDGWKAKFFSLAGRNILVQSVLASIPNYYMQSCMLPISIHDQLDKISRDFLWGSNESSRKIHAISWNQVTVPKHLGGLGIRSSKEANLVAMAKLNWQLFLDKEKLWCKVIVSKYNIGSRPGTLPAHGSPILRYIRKGNPLFLQGIKWIPADGSDILFWFDCWAFDYPLNSKFYGPLLSNDVNLTLADVFPQGKLNLDIISQPLDRDTLETIKATPFSFSRHGGDSFAWKGSSNGQFSSPVAYKIAKNIPISCKGNWQWIWKLHALPKIQNFIWLLCHQRLKTFEYLHCIGILDNSLCPLCSNTYESCSHLMSSCPQVLPIWNYFFRDDFQLPQNDTTFFDWIQRNCTKKSYAPTIPVPWGSLFCFVLWTIWIHRNKKVYCDQDFDPNFICRFIRERIFEFLSVLPSPKFGSHSSTQKLVKWDKPPAGSFKLNTDGSVINNPGPATSGGLIRDHRGRWIRGFYRKIGIASSLAAEIWGIRDGLLLAKHLDIQSLIVEVDSFIAFQLLSTGTDHHHPLCSLISDCRALVVDLPHVHLQHVYREGNMCADRLAAMAHSQQEDFVILEGCPSTLFMYLYADMLGTMYPRD</sequence>
<dbReference type="PANTHER" id="PTHR33116:SF70">
    <property type="entry name" value="NON-LTR RETROELEMENT REVERSE TRANSCRIPTASE-LIKE PROTEIN"/>
    <property type="match status" value="1"/>
</dbReference>
<dbReference type="InterPro" id="IPR043502">
    <property type="entry name" value="DNA/RNA_pol_sf"/>
</dbReference>
<accession>A0AAV5K651</accession>
<dbReference type="SUPFAM" id="SSF53098">
    <property type="entry name" value="Ribonuclease H-like"/>
    <property type="match status" value="1"/>
</dbReference>